<name>A0ABP7GH63_9ACTN</name>
<protein>
    <submittedName>
        <fullName evidence="2">PPA1309 family protein</fullName>
    </submittedName>
</protein>
<evidence type="ECO:0000313" key="3">
    <source>
        <dbReference type="Proteomes" id="UP001500908"/>
    </source>
</evidence>
<evidence type="ECO:0000256" key="1">
    <source>
        <dbReference type="SAM" id="MobiDB-lite"/>
    </source>
</evidence>
<dbReference type="EMBL" id="BAABDD010000048">
    <property type="protein sequence ID" value="GAA3765677.1"/>
    <property type="molecule type" value="Genomic_DNA"/>
</dbReference>
<evidence type="ECO:0000313" key="2">
    <source>
        <dbReference type="EMBL" id="GAA3765677.1"/>
    </source>
</evidence>
<organism evidence="2 3">
    <name type="scientific">Salinactinospora qingdaonensis</name>
    <dbReference type="NCBI Taxonomy" id="702744"/>
    <lineage>
        <taxon>Bacteria</taxon>
        <taxon>Bacillati</taxon>
        <taxon>Actinomycetota</taxon>
        <taxon>Actinomycetes</taxon>
        <taxon>Streptosporangiales</taxon>
        <taxon>Nocardiopsidaceae</taxon>
        <taxon>Salinactinospora</taxon>
    </lineage>
</organism>
<reference evidence="3" key="1">
    <citation type="journal article" date="2019" name="Int. J. Syst. Evol. Microbiol.">
        <title>The Global Catalogue of Microorganisms (GCM) 10K type strain sequencing project: providing services to taxonomists for standard genome sequencing and annotation.</title>
        <authorList>
            <consortium name="The Broad Institute Genomics Platform"/>
            <consortium name="The Broad Institute Genome Sequencing Center for Infectious Disease"/>
            <person name="Wu L."/>
            <person name="Ma J."/>
        </authorList>
    </citation>
    <scope>NUCLEOTIDE SEQUENCE [LARGE SCALE GENOMIC DNA]</scope>
    <source>
        <strain evidence="3">JCM 17137</strain>
    </source>
</reference>
<feature type="region of interest" description="Disordered" evidence="1">
    <location>
        <begin position="110"/>
        <end position="133"/>
    </location>
</feature>
<comment type="caution">
    <text evidence="2">The sequence shown here is derived from an EMBL/GenBank/DDBJ whole genome shotgun (WGS) entry which is preliminary data.</text>
</comment>
<dbReference type="Proteomes" id="UP001500908">
    <property type="component" value="Unassembled WGS sequence"/>
</dbReference>
<gene>
    <name evidence="2" type="ORF">GCM10022402_48670</name>
</gene>
<dbReference type="InterPro" id="IPR047681">
    <property type="entry name" value="PPA1309-like"/>
</dbReference>
<keyword evidence="3" id="KW-1185">Reference proteome</keyword>
<dbReference type="NCBIfam" id="NF040618">
    <property type="entry name" value="PPA1309_fam"/>
    <property type="match status" value="1"/>
</dbReference>
<accession>A0ABP7GH63</accession>
<sequence length="185" mass="19757">MAFNIRDAVMELERHAAEQGWDQAPRVYALVATSDLLEREPHLAEILGISQPVSEGDLTPVEQEPLPQEMEIDAALGRMAWPEAVTGCALVMEGLVAKDSNEMAGMEGVDGAADSARPDGEANGAAGQGRPATEEVRMVAGVLRDGERYSAVRMRAYDSEEHVLNGTDLVPNLTSALALTLEDDG</sequence>
<proteinExistence type="predicted"/>